<comment type="caution">
    <text evidence="1">The sequence shown here is derived from an EMBL/GenBank/DDBJ whole genome shotgun (WGS) entry which is preliminary data.</text>
</comment>
<dbReference type="AlphaFoldDB" id="A0A0F9H832"/>
<protein>
    <submittedName>
        <fullName evidence="1">Uncharacterized protein</fullName>
    </submittedName>
</protein>
<sequence length="78" mass="8832">MTYSRIPESDYLKLLFQLRGQMAAILNVFNCYGLNNDVTQAVGECVKVAENFGMALRGKSTPIHILTKPKRRVLEDED</sequence>
<name>A0A0F9H832_9ZZZZ</name>
<accession>A0A0F9H832</accession>
<organism evidence="1">
    <name type="scientific">marine sediment metagenome</name>
    <dbReference type="NCBI Taxonomy" id="412755"/>
    <lineage>
        <taxon>unclassified sequences</taxon>
        <taxon>metagenomes</taxon>
        <taxon>ecological metagenomes</taxon>
    </lineage>
</organism>
<evidence type="ECO:0000313" key="1">
    <source>
        <dbReference type="EMBL" id="KKM07230.1"/>
    </source>
</evidence>
<reference evidence="1" key="1">
    <citation type="journal article" date="2015" name="Nature">
        <title>Complex archaea that bridge the gap between prokaryotes and eukaryotes.</title>
        <authorList>
            <person name="Spang A."/>
            <person name="Saw J.H."/>
            <person name="Jorgensen S.L."/>
            <person name="Zaremba-Niedzwiedzka K."/>
            <person name="Martijn J."/>
            <person name="Lind A.E."/>
            <person name="van Eijk R."/>
            <person name="Schleper C."/>
            <person name="Guy L."/>
            <person name="Ettema T.J."/>
        </authorList>
    </citation>
    <scope>NUCLEOTIDE SEQUENCE</scope>
</reference>
<dbReference type="EMBL" id="LAZR01015818">
    <property type="protein sequence ID" value="KKM07230.1"/>
    <property type="molecule type" value="Genomic_DNA"/>
</dbReference>
<gene>
    <name evidence="1" type="ORF">LCGC14_1735950</name>
</gene>
<proteinExistence type="predicted"/>